<proteinExistence type="predicted"/>
<sequence>MNRKETKPLQKFSDKWYRLVIFDALYRFSSKDKPMKVSQLTERIMDPQSETHRYFENLELIARTVDRTLQDLVELQMPIANMMIHKHPIDRPATYYAEPAPMRRNRAIQSPPHPKILETIYEAIKDKKLLTFKYKREETLIEEERIVSRDRSHTIRVIALDILTYKQMDEEMYYLIAYDEEGQIKHFLMKEMSDLSLKFYSLDVERPIYEKNTYKYQHPYLIEGNPIRISLRIKGTLYRELVKLCGKEGNQFGPSGVTSLPIQANVTATAEGLMKWCLANIGRCEILSPEDLRMKFIEQLKLATDSYQMKTEGTIHV</sequence>
<protein>
    <submittedName>
        <fullName evidence="1">DNA-binding transcriptional regulator YafY</fullName>
    </submittedName>
</protein>
<keyword evidence="1" id="KW-0238">DNA-binding</keyword>
<name>A0ABS4GSU4_9BACL</name>
<accession>A0ABS4GSU4</accession>
<reference evidence="1 2" key="1">
    <citation type="submission" date="2021-03" db="EMBL/GenBank/DDBJ databases">
        <title>Genomic Encyclopedia of Type Strains, Phase IV (KMG-IV): sequencing the most valuable type-strain genomes for metagenomic binning, comparative biology and taxonomic classification.</title>
        <authorList>
            <person name="Goeker M."/>
        </authorList>
    </citation>
    <scope>NUCLEOTIDE SEQUENCE [LARGE SCALE GENOMIC DNA]</scope>
    <source>
        <strain evidence="1 2">DSM 24738</strain>
    </source>
</reference>
<keyword evidence="2" id="KW-1185">Reference proteome</keyword>
<gene>
    <name evidence="1" type="ORF">J2Z37_003376</name>
</gene>
<evidence type="ECO:0000313" key="2">
    <source>
        <dbReference type="Proteomes" id="UP001519343"/>
    </source>
</evidence>
<dbReference type="EMBL" id="JAGGKT010000010">
    <property type="protein sequence ID" value="MBP1933363.1"/>
    <property type="molecule type" value="Genomic_DNA"/>
</dbReference>
<dbReference type="Proteomes" id="UP001519343">
    <property type="component" value="Unassembled WGS sequence"/>
</dbReference>
<organism evidence="1 2">
    <name type="scientific">Ammoniphilus resinae</name>
    <dbReference type="NCBI Taxonomy" id="861532"/>
    <lineage>
        <taxon>Bacteria</taxon>
        <taxon>Bacillati</taxon>
        <taxon>Bacillota</taxon>
        <taxon>Bacilli</taxon>
        <taxon>Bacillales</taxon>
        <taxon>Paenibacillaceae</taxon>
        <taxon>Aneurinibacillus group</taxon>
        <taxon>Ammoniphilus</taxon>
    </lineage>
</organism>
<dbReference type="GO" id="GO:0003677">
    <property type="term" value="F:DNA binding"/>
    <property type="evidence" value="ECO:0007669"/>
    <property type="project" value="UniProtKB-KW"/>
</dbReference>
<evidence type="ECO:0000313" key="1">
    <source>
        <dbReference type="EMBL" id="MBP1933363.1"/>
    </source>
</evidence>
<dbReference type="RefSeq" id="WP_209811368.1">
    <property type="nucleotide sequence ID" value="NZ_JAGGKT010000010.1"/>
</dbReference>
<comment type="caution">
    <text evidence="1">The sequence shown here is derived from an EMBL/GenBank/DDBJ whole genome shotgun (WGS) entry which is preliminary data.</text>
</comment>